<name>A0AAN7Z9D6_9PEZI</name>
<reference evidence="1 2" key="1">
    <citation type="submission" date="2023-10" db="EMBL/GenBank/DDBJ databases">
        <title>Draft genome sequence of Xylaria bambusicola isolate GMP-LS, the root and basal stem rot pathogen of sugarcane in Indonesia.</title>
        <authorList>
            <person name="Selvaraj P."/>
            <person name="Muralishankar V."/>
            <person name="Muruganantham S."/>
            <person name="Sp S."/>
            <person name="Haryani S."/>
            <person name="Lau K.J.X."/>
            <person name="Naqvi N.I."/>
        </authorList>
    </citation>
    <scope>NUCLEOTIDE SEQUENCE [LARGE SCALE GENOMIC DNA]</scope>
    <source>
        <strain evidence="1">GMP-LS</strain>
    </source>
</reference>
<protein>
    <submittedName>
        <fullName evidence="1">Uncharacterized protein</fullName>
    </submittedName>
</protein>
<sequence length="63" mass="6812">MVLTRATAGPTYPAIGIQEVNVADLAVQQTDTFPDLIRNALADEEVTSKIFLTSNPVSYIPHP</sequence>
<organism evidence="1 2">
    <name type="scientific">Xylaria bambusicola</name>
    <dbReference type="NCBI Taxonomy" id="326684"/>
    <lineage>
        <taxon>Eukaryota</taxon>
        <taxon>Fungi</taxon>
        <taxon>Dikarya</taxon>
        <taxon>Ascomycota</taxon>
        <taxon>Pezizomycotina</taxon>
        <taxon>Sordariomycetes</taxon>
        <taxon>Xylariomycetidae</taxon>
        <taxon>Xylariales</taxon>
        <taxon>Xylariaceae</taxon>
        <taxon>Xylaria</taxon>
    </lineage>
</organism>
<keyword evidence="2" id="KW-1185">Reference proteome</keyword>
<evidence type="ECO:0000313" key="1">
    <source>
        <dbReference type="EMBL" id="KAK5634447.1"/>
    </source>
</evidence>
<comment type="caution">
    <text evidence="1">The sequence shown here is derived from an EMBL/GenBank/DDBJ whole genome shotgun (WGS) entry which is preliminary data.</text>
</comment>
<dbReference type="Proteomes" id="UP001305414">
    <property type="component" value="Unassembled WGS sequence"/>
</dbReference>
<accession>A0AAN7Z9D6</accession>
<evidence type="ECO:0000313" key="2">
    <source>
        <dbReference type="Proteomes" id="UP001305414"/>
    </source>
</evidence>
<proteinExistence type="predicted"/>
<gene>
    <name evidence="1" type="ORF">RRF57_010160</name>
</gene>
<dbReference type="EMBL" id="JAWHQM010000041">
    <property type="protein sequence ID" value="KAK5634447.1"/>
    <property type="molecule type" value="Genomic_DNA"/>
</dbReference>
<dbReference type="AlphaFoldDB" id="A0AAN7Z9D6"/>